<gene>
    <name evidence="1" type="ORF">ElyMa_000565800</name>
</gene>
<accession>A0AAV4G4C7</accession>
<name>A0AAV4G4C7_9GAST</name>
<dbReference type="EMBL" id="BMAT01001115">
    <property type="protein sequence ID" value="GFR79855.1"/>
    <property type="molecule type" value="Genomic_DNA"/>
</dbReference>
<keyword evidence="2" id="KW-1185">Reference proteome</keyword>
<protein>
    <submittedName>
        <fullName evidence="1">Uncharacterized protein</fullName>
    </submittedName>
</protein>
<dbReference type="AlphaFoldDB" id="A0AAV4G4C7"/>
<comment type="caution">
    <text evidence="1">The sequence shown here is derived from an EMBL/GenBank/DDBJ whole genome shotgun (WGS) entry which is preliminary data.</text>
</comment>
<dbReference type="Proteomes" id="UP000762676">
    <property type="component" value="Unassembled WGS sequence"/>
</dbReference>
<sequence>MKPMHRLRRMFALGADPRHQNSSPTECENLYSAGDSVLNAMVTMLKNDSSSD</sequence>
<evidence type="ECO:0000313" key="1">
    <source>
        <dbReference type="EMBL" id="GFR79855.1"/>
    </source>
</evidence>
<reference evidence="1 2" key="1">
    <citation type="journal article" date="2021" name="Elife">
        <title>Chloroplast acquisition without the gene transfer in kleptoplastic sea slugs, Plakobranchus ocellatus.</title>
        <authorList>
            <person name="Maeda T."/>
            <person name="Takahashi S."/>
            <person name="Yoshida T."/>
            <person name="Shimamura S."/>
            <person name="Takaki Y."/>
            <person name="Nagai Y."/>
            <person name="Toyoda A."/>
            <person name="Suzuki Y."/>
            <person name="Arimoto A."/>
            <person name="Ishii H."/>
            <person name="Satoh N."/>
            <person name="Nishiyama T."/>
            <person name="Hasebe M."/>
            <person name="Maruyama T."/>
            <person name="Minagawa J."/>
            <person name="Obokata J."/>
            <person name="Shigenobu S."/>
        </authorList>
    </citation>
    <scope>NUCLEOTIDE SEQUENCE [LARGE SCALE GENOMIC DNA]</scope>
</reference>
<proteinExistence type="predicted"/>
<feature type="non-terminal residue" evidence="1">
    <location>
        <position position="52"/>
    </location>
</feature>
<evidence type="ECO:0000313" key="2">
    <source>
        <dbReference type="Proteomes" id="UP000762676"/>
    </source>
</evidence>
<organism evidence="1 2">
    <name type="scientific">Elysia marginata</name>
    <dbReference type="NCBI Taxonomy" id="1093978"/>
    <lineage>
        <taxon>Eukaryota</taxon>
        <taxon>Metazoa</taxon>
        <taxon>Spiralia</taxon>
        <taxon>Lophotrochozoa</taxon>
        <taxon>Mollusca</taxon>
        <taxon>Gastropoda</taxon>
        <taxon>Heterobranchia</taxon>
        <taxon>Euthyneura</taxon>
        <taxon>Panpulmonata</taxon>
        <taxon>Sacoglossa</taxon>
        <taxon>Placobranchoidea</taxon>
        <taxon>Plakobranchidae</taxon>
        <taxon>Elysia</taxon>
    </lineage>
</organism>